<dbReference type="SUPFAM" id="SSF53448">
    <property type="entry name" value="Nucleotide-diphospho-sugar transferases"/>
    <property type="match status" value="1"/>
</dbReference>
<dbReference type="EMBL" id="LT629973">
    <property type="protein sequence ID" value="SEH89693.1"/>
    <property type="molecule type" value="Genomic_DNA"/>
</dbReference>
<dbReference type="Proteomes" id="UP000176204">
    <property type="component" value="Chromosome I"/>
</dbReference>
<proteinExistence type="predicted"/>
<gene>
    <name evidence="2" type="ORF">PYTT_1532</name>
</gene>
<evidence type="ECO:0000313" key="2">
    <source>
        <dbReference type="EMBL" id="SEH89693.1"/>
    </source>
</evidence>
<keyword evidence="3" id="KW-1185">Reference proteome</keyword>
<name>A0A1H6LLZ6_9BACT</name>
<protein>
    <submittedName>
        <fullName evidence="2">Nucleotide-diphospho-sugar transferases</fullName>
    </submittedName>
</protein>
<dbReference type="Pfam" id="PF00535">
    <property type="entry name" value="Glycos_transf_2"/>
    <property type="match status" value="1"/>
</dbReference>
<accession>A0A1H6LLZ6</accession>
<dbReference type="OrthoDB" id="396512at2"/>
<dbReference type="InterPro" id="IPR029044">
    <property type="entry name" value="Nucleotide-diphossugar_trans"/>
</dbReference>
<organism evidence="2 3">
    <name type="scientific">Akkermansia glycaniphila</name>
    <dbReference type="NCBI Taxonomy" id="1679444"/>
    <lineage>
        <taxon>Bacteria</taxon>
        <taxon>Pseudomonadati</taxon>
        <taxon>Verrucomicrobiota</taxon>
        <taxon>Verrucomicrobiia</taxon>
        <taxon>Verrucomicrobiales</taxon>
        <taxon>Akkermansiaceae</taxon>
        <taxon>Akkermansia</taxon>
    </lineage>
</organism>
<feature type="domain" description="Glycosyltransferase 2-like" evidence="1">
    <location>
        <begin position="8"/>
        <end position="139"/>
    </location>
</feature>
<reference evidence="3" key="1">
    <citation type="submission" date="2016-09" db="EMBL/GenBank/DDBJ databases">
        <authorList>
            <person name="Koehorst J."/>
        </authorList>
    </citation>
    <scope>NUCLEOTIDE SEQUENCE [LARGE SCALE GENOMIC DNA]</scope>
</reference>
<dbReference type="InterPro" id="IPR001173">
    <property type="entry name" value="Glyco_trans_2-like"/>
</dbReference>
<dbReference type="RefSeq" id="WP_067777340.1">
    <property type="nucleotide sequence ID" value="NZ_LIGX01000035.1"/>
</dbReference>
<dbReference type="STRING" id="1679444.PYTT_1532"/>
<dbReference type="KEGG" id="agl:PYTT_1532"/>
<sequence length="366" mass="41626">MNTAPDVTIVTVCFNAREQLPACIQSVYEQKQDGLSIEHLVVDGASTDGTPGYLEEQLQAGRIERYVSEPDQGIYDAMNKALRLARGTVIAFLNADDRFLPGAIRKLASPILEGGADYAFGGARKESGGQFLESWSPNVKKAYIACPYCHQTLFCRTDIMREIGGFDDQAFRIAADCDFMCHLLDRKLRYRCFEEDLVAFSVDGASSNSPKAAADDMVLLLWKHWDVLFQRARTERDFAEFLTVDLLNKVRLLETCGHIRNKDIRPFASHLDRMWSDLEQAGGWPNLNLFSRVRRHFIQPLLERGRLGSVARASMLWYSYRNQLPAIHPYKDDVLRTYTLSGYMRLVAGKLKVKLHETFSIFHGKR</sequence>
<dbReference type="CDD" id="cd06433">
    <property type="entry name" value="GT_2_WfgS_like"/>
    <property type="match status" value="1"/>
</dbReference>
<evidence type="ECO:0000313" key="3">
    <source>
        <dbReference type="Proteomes" id="UP000176204"/>
    </source>
</evidence>
<evidence type="ECO:0000259" key="1">
    <source>
        <dbReference type="Pfam" id="PF00535"/>
    </source>
</evidence>
<dbReference type="PANTHER" id="PTHR22916">
    <property type="entry name" value="GLYCOSYLTRANSFERASE"/>
    <property type="match status" value="1"/>
</dbReference>
<dbReference type="PANTHER" id="PTHR22916:SF67">
    <property type="entry name" value="COLANIC ACID BIOSYNTHESIS GLYCOSYL TRANSFERASE WCAE-RELATED"/>
    <property type="match status" value="1"/>
</dbReference>
<dbReference type="Gene3D" id="3.90.550.10">
    <property type="entry name" value="Spore Coat Polysaccharide Biosynthesis Protein SpsA, Chain A"/>
    <property type="match status" value="1"/>
</dbReference>
<keyword evidence="2" id="KW-0808">Transferase</keyword>
<dbReference type="GO" id="GO:0016758">
    <property type="term" value="F:hexosyltransferase activity"/>
    <property type="evidence" value="ECO:0007669"/>
    <property type="project" value="UniProtKB-ARBA"/>
</dbReference>
<dbReference type="AlphaFoldDB" id="A0A1H6LLZ6"/>